<feature type="region of interest" description="Disordered" evidence="1">
    <location>
        <begin position="570"/>
        <end position="917"/>
    </location>
</feature>
<evidence type="ECO:0000259" key="2">
    <source>
        <dbReference type="Pfam" id="PF14661"/>
    </source>
</evidence>
<feature type="compositionally biased region" description="Basic and acidic residues" evidence="1">
    <location>
        <begin position="838"/>
        <end position="847"/>
    </location>
</feature>
<organism evidence="3 4">
    <name type="scientific">Sporothrix schenckii (strain ATCC 58251 / de Perez 2211183)</name>
    <name type="common">Rose-picker's disease fungus</name>
    <dbReference type="NCBI Taxonomy" id="1391915"/>
    <lineage>
        <taxon>Eukaryota</taxon>
        <taxon>Fungi</taxon>
        <taxon>Dikarya</taxon>
        <taxon>Ascomycota</taxon>
        <taxon>Pezizomycotina</taxon>
        <taxon>Sordariomycetes</taxon>
        <taxon>Sordariomycetidae</taxon>
        <taxon>Ophiostomatales</taxon>
        <taxon>Ophiostomataceae</taxon>
        <taxon>Sporothrix</taxon>
    </lineage>
</organism>
<name>U7PSN0_SPOS1</name>
<feature type="compositionally biased region" description="Polar residues" evidence="1">
    <location>
        <begin position="777"/>
        <end position="791"/>
    </location>
</feature>
<evidence type="ECO:0000256" key="1">
    <source>
        <dbReference type="SAM" id="MobiDB-lite"/>
    </source>
</evidence>
<dbReference type="InterPro" id="IPR028163">
    <property type="entry name" value="HAUS_6_N"/>
</dbReference>
<accession>U7PSN0</accession>
<dbReference type="Proteomes" id="UP000018087">
    <property type="component" value="Unassembled WGS sequence"/>
</dbReference>
<dbReference type="STRING" id="1391915.U7PSN0"/>
<proteinExistence type="predicted"/>
<dbReference type="Pfam" id="PF14661">
    <property type="entry name" value="HAUS6_N"/>
    <property type="match status" value="1"/>
</dbReference>
<feature type="compositionally biased region" description="Low complexity" evidence="1">
    <location>
        <begin position="1"/>
        <end position="20"/>
    </location>
</feature>
<evidence type="ECO:0000313" key="3">
    <source>
        <dbReference type="EMBL" id="ERS97460.1"/>
    </source>
</evidence>
<keyword evidence="4" id="KW-1185">Reference proteome</keyword>
<dbReference type="eggNOG" id="ENOG502S4RN">
    <property type="taxonomic scope" value="Eukaryota"/>
</dbReference>
<feature type="region of interest" description="Disordered" evidence="1">
    <location>
        <begin position="922"/>
        <end position="941"/>
    </location>
</feature>
<evidence type="ECO:0000313" key="4">
    <source>
        <dbReference type="Proteomes" id="UP000018087"/>
    </source>
</evidence>
<gene>
    <name evidence="3" type="ORF">HMPREF1624_05627</name>
</gene>
<protein>
    <recommendedName>
        <fullName evidence="2">HAUS augmin-like complex subunit 6 N-terminal domain-containing protein</fullName>
    </recommendedName>
</protein>
<feature type="compositionally biased region" description="Acidic residues" evidence="1">
    <location>
        <begin position="736"/>
        <end position="752"/>
    </location>
</feature>
<feature type="region of interest" description="Disordered" evidence="1">
    <location>
        <begin position="370"/>
        <end position="424"/>
    </location>
</feature>
<feature type="region of interest" description="Disordered" evidence="1">
    <location>
        <begin position="468"/>
        <end position="496"/>
    </location>
</feature>
<dbReference type="HOGENOM" id="CLU_013984_0_0_1"/>
<feature type="domain" description="HAUS augmin-like complex subunit 6 N-terminal" evidence="2">
    <location>
        <begin position="60"/>
        <end position="295"/>
    </location>
</feature>
<dbReference type="OrthoDB" id="5575722at2759"/>
<feature type="compositionally biased region" description="Basic and acidic residues" evidence="1">
    <location>
        <begin position="792"/>
        <end position="803"/>
    </location>
</feature>
<feature type="compositionally biased region" description="Pro residues" evidence="1">
    <location>
        <begin position="620"/>
        <end position="638"/>
    </location>
</feature>
<feature type="compositionally biased region" description="Low complexity" evidence="1">
    <location>
        <begin position="666"/>
        <end position="682"/>
    </location>
</feature>
<sequence>MATVSSTSLLSRTRSGRLPSGKSAGHDAVTAHSAVSSASSSVGRPSASSLFLSTSYVDVFLTNLRLLDLDLRPDWPGITARTFAAKDATQGQKRRIQSVEWALFHLFCFWDPDEARTKMQPYFPPADQVQSVNLRAAFLRALETAKKTGALGRDAILRKTMLDECRGERLEEILAVFSSAVLKRVVGDGNGDGHDHDGDTSVALRAALENRGYAADRTQLHALILAYKASLSRMLRHKEAARARYRDFAELLALKERSIARRRELARSLEDDDNVAAVADDVGLRLQRLVRNNWSGSEAWMNALVYGDDRTRKDGLLSTPPDRVWRRVQAGRLGELESKTETGLLDQLDRRVAAQKERLQKWQEYSRRVLGKHQHEARADAKKQTPDETQAKTTAGIDFGFDAHSDLHPTLNPKRHRADAPVVPPHNDDYADLLRSFHRDLANVDMPRDGPALLASFLDSRKAAAKATARGHAKTESREADADADADAGAGDMESDISDIDEHPIVQQQDLLLQQQQLSAPPSEDAESPTHRRVLLTKKSMTFSVKSYHSDDEPSPPREFLSPKIKRAATIQVDQPLSPTARKLSPQLSEAARPVRRRQQSPPIRPPPNRTSPTRVTPAPVIPRTPSPDRSPPPPSPPSDDDGPFELVSTPQHSIVLQPPPATDGPAAVASSVASPSFAASPTQDLADQILASMDNASPSPVKAKRPRHTLSLAERTRMTMARVSRAGGGVRTAGDSDDEFGDDDGDVYDDENAFRGERGQDTLANRRHLAAGASLSVRTTGGNSKTTSRPARNDGKDGKAAEEVPDEAAATGSATNGDRYEDLVARTRKSMAGFEAARQKAQLDRRRSQRKSRQSSLGVGGGPAGASSSTATTRREAAANGGYFPPVDEHGGSGAYEEEDTTMLAEELMSGGQDDAEAIFRSRPKIKMSPIPSPTRELQF</sequence>
<reference evidence="4" key="1">
    <citation type="journal article" date="2014" name="Genome Announc.">
        <title>Genome sequence of the pathogenic fungus Sporothrix schenckii (ATCC 58251).</title>
        <authorList>
            <person name="Cuomo C.A."/>
            <person name="Rodriguez-Del Valle N."/>
            <person name="Perez-Sanchez L."/>
            <person name="Abouelleil A."/>
            <person name="Goldberg J."/>
            <person name="Young S."/>
            <person name="Zeng Q."/>
            <person name="Birren B.W."/>
        </authorList>
    </citation>
    <scope>NUCLEOTIDE SEQUENCE [LARGE SCALE GENOMIC DNA]</scope>
    <source>
        <strain evidence="4">ATCC 58251 / de Perez 2211183</strain>
    </source>
</reference>
<feature type="region of interest" description="Disordered" evidence="1">
    <location>
        <begin position="516"/>
        <end position="538"/>
    </location>
</feature>
<feature type="compositionally biased region" description="Low complexity" evidence="1">
    <location>
        <begin position="866"/>
        <end position="883"/>
    </location>
</feature>
<feature type="region of interest" description="Disordered" evidence="1">
    <location>
        <begin position="1"/>
        <end position="26"/>
    </location>
</feature>
<dbReference type="AlphaFoldDB" id="U7PSN0"/>
<feature type="compositionally biased region" description="Basic and acidic residues" evidence="1">
    <location>
        <begin position="370"/>
        <end position="390"/>
    </location>
</feature>
<dbReference type="EMBL" id="KI440847">
    <property type="protein sequence ID" value="ERS97460.1"/>
    <property type="molecule type" value="Genomic_DNA"/>
</dbReference>